<dbReference type="Pfam" id="PF08519">
    <property type="entry name" value="RFC1"/>
    <property type="match status" value="1"/>
</dbReference>
<sequence length="1065" mass="120647">MSRDIRSYFQSMKTSTAKTSLNTAPTRSKRRIISSDEDDERIQSPIKRSKKSLTLKNKSFESDSDSEEDAKKKKVVSPAAMFGRTPITRQEAPKIFKKVQKQEVKIHNDEDFEVILCQLDTSDIEQKYVTETIICEVPELHKNNDNNEEKKKKPVKNKQNIKEKKVPDKINVEKTDKKDLPNDKEHSNSSSSEDIEHHGAKQSSKSKCVTRRSKTSKSISKMEIEHKEKNEVSPKKTEASDIYEERIEKRKQSAAMYQQYLQRGGARNPGSKEIPVGDENCLAGLSFVITGVLDSLEREEADELIKRYGGRILHQVSKKTDYVIIGDQPGPAKVAKAKSLNIKEISEDDLLELIRTRHASQSDVKQSRTKSKNRFKQKSTDSEEISPPKRAKLITNEETEKKEPSDEQTEKSPRKSPWKKKRSNKEVEKSSKTLSQKEEPSNKETEKLLQASPNKKEVDNTNVMQRVKKQLDEDKELDLYCKKEINDAENIKVQTNTLPDINGNIPTQALVEKYRPKSMKQILGQQGDKSNVKKLYTWLMNWHKNHGGQQNQAKRIKPSPWAKNDDGSFFKAALLSGPPGIGKTTTVQVVCNELCLDLVEFNASDTRSKKLLQEEVSKFLSNTTLKNYFQDTNSKPSMKQVLLMDEVDGMAGNEDRGGLQELIALIKSTDIPIVCICNDRNNPKMRTLANYTFDLRFTKPKLTQIRGAMKSICFKENIDISNEDLDRLIESTNQDIRQVINHLALFVGRMGSQDKSEKKHVNKDLKLGPWDVVRQVFSAEEHKHMNIHDKSELFFHDYNIGPLFVQENYLRVVPQAPRKELLKRIAKCAESIALGDIVEKSIRSNNAWSLLPVQSCFSSVIPGTAMSGHIDGQITFPEWLGRNSKAGKVNRLLQDVTVHARLATGASKEAINLDYIKPLRDAIIRHLTIGDAENVDAAVDIMNHYHLLREDLDSIIEISTWSDQRPLPAIDSKVKAAFTRAYNKNSKAVPYTISSISKMKATSNLQDEGLLDEEEATNSDENDDNVEIDKMIKAKKPSASKKAEAKGKGSNDKPSKRGRGRGKQK</sequence>
<dbReference type="Pfam" id="PF00533">
    <property type="entry name" value="BRCT"/>
    <property type="match status" value="1"/>
</dbReference>
<comment type="subcellular location">
    <subcellularLocation>
        <location evidence="4">Nucleus</location>
    </subcellularLocation>
</comment>
<evidence type="ECO:0000256" key="5">
    <source>
        <dbReference type="SAM" id="MobiDB-lite"/>
    </source>
</evidence>
<evidence type="ECO:0000259" key="6">
    <source>
        <dbReference type="PROSITE" id="PS50172"/>
    </source>
</evidence>
<feature type="compositionally biased region" description="Basic and acidic residues" evidence="5">
    <location>
        <begin position="160"/>
        <end position="187"/>
    </location>
</feature>
<feature type="region of interest" description="Disordered" evidence="5">
    <location>
        <begin position="1"/>
        <end position="93"/>
    </location>
</feature>
<dbReference type="InterPro" id="IPR027417">
    <property type="entry name" value="P-loop_NTPase"/>
</dbReference>
<keyword evidence="8" id="KW-1185">Reference proteome</keyword>
<dbReference type="Pfam" id="PF00004">
    <property type="entry name" value="AAA"/>
    <property type="match status" value="1"/>
</dbReference>
<comment type="similarity">
    <text evidence="1 4">Belongs to the activator 1 large subunit family.</text>
</comment>
<dbReference type="InterPro" id="IPR036420">
    <property type="entry name" value="BRCT_dom_sf"/>
</dbReference>
<dbReference type="InterPro" id="IPR001357">
    <property type="entry name" value="BRCT_dom"/>
</dbReference>
<dbReference type="Pfam" id="PF25361">
    <property type="entry name" value="AAA_lid_RFC1"/>
    <property type="match status" value="1"/>
</dbReference>
<dbReference type="InterPro" id="IPR008921">
    <property type="entry name" value="DNA_pol3_clamp-load_cplx_C"/>
</dbReference>
<dbReference type="Gene3D" id="1.20.272.10">
    <property type="match status" value="1"/>
</dbReference>
<dbReference type="SUPFAM" id="SSF48019">
    <property type="entry name" value="post-AAA+ oligomerization domain-like"/>
    <property type="match status" value="1"/>
</dbReference>
<dbReference type="Gene3D" id="1.10.8.60">
    <property type="match status" value="1"/>
</dbReference>
<evidence type="ECO:0000256" key="2">
    <source>
        <dbReference type="ARBA" id="ARBA00020401"/>
    </source>
</evidence>
<feature type="compositionally biased region" description="Basic residues" evidence="5">
    <location>
        <begin position="414"/>
        <end position="423"/>
    </location>
</feature>
<dbReference type="Gene3D" id="3.40.50.300">
    <property type="entry name" value="P-loop containing nucleotide triphosphate hydrolases"/>
    <property type="match status" value="1"/>
</dbReference>
<keyword evidence="4" id="KW-0067">ATP-binding</keyword>
<dbReference type="CDD" id="cd00009">
    <property type="entry name" value="AAA"/>
    <property type="match status" value="1"/>
</dbReference>
<dbReference type="InterPro" id="IPR003959">
    <property type="entry name" value="ATPase_AAA_core"/>
</dbReference>
<organism evidence="7 8">
    <name type="scientific">Xylocopa violacea</name>
    <name type="common">Violet carpenter bee</name>
    <name type="synonym">Apis violacea</name>
    <dbReference type="NCBI Taxonomy" id="135666"/>
    <lineage>
        <taxon>Eukaryota</taxon>
        <taxon>Metazoa</taxon>
        <taxon>Ecdysozoa</taxon>
        <taxon>Arthropoda</taxon>
        <taxon>Hexapoda</taxon>
        <taxon>Insecta</taxon>
        <taxon>Pterygota</taxon>
        <taxon>Neoptera</taxon>
        <taxon>Endopterygota</taxon>
        <taxon>Hymenoptera</taxon>
        <taxon>Apocrita</taxon>
        <taxon>Aculeata</taxon>
        <taxon>Apoidea</taxon>
        <taxon>Anthophila</taxon>
        <taxon>Apidae</taxon>
        <taxon>Xylocopa</taxon>
        <taxon>Xylocopa</taxon>
    </lineage>
</organism>
<feature type="compositionally biased region" description="Basic and acidic residues" evidence="5">
    <location>
        <begin position="142"/>
        <end position="151"/>
    </location>
</feature>
<feature type="region of interest" description="Disordered" evidence="5">
    <location>
        <begin position="1007"/>
        <end position="1065"/>
    </location>
</feature>
<feature type="compositionally biased region" description="Basic and acidic residues" evidence="5">
    <location>
        <begin position="398"/>
        <end position="413"/>
    </location>
</feature>
<dbReference type="EMBL" id="CAXAJV020001282">
    <property type="protein sequence ID" value="CAL7935103.1"/>
    <property type="molecule type" value="Genomic_DNA"/>
</dbReference>
<dbReference type="SMART" id="SM00382">
    <property type="entry name" value="AAA"/>
    <property type="match status" value="1"/>
</dbReference>
<dbReference type="PANTHER" id="PTHR23389:SF6">
    <property type="entry name" value="REPLICATION FACTOR C SUBUNIT 1"/>
    <property type="match status" value="1"/>
</dbReference>
<dbReference type="Gene3D" id="3.40.50.10190">
    <property type="entry name" value="BRCT domain"/>
    <property type="match status" value="1"/>
</dbReference>
<gene>
    <name evidence="7" type="ORF">XYLVIOL_LOCUS1396</name>
</gene>
<evidence type="ECO:0000313" key="8">
    <source>
        <dbReference type="Proteomes" id="UP001642520"/>
    </source>
</evidence>
<dbReference type="SUPFAM" id="SSF52540">
    <property type="entry name" value="P-loop containing nucleoside triphosphate hydrolases"/>
    <property type="match status" value="1"/>
</dbReference>
<dbReference type="PROSITE" id="PS50172">
    <property type="entry name" value="BRCT"/>
    <property type="match status" value="1"/>
</dbReference>
<dbReference type="CDD" id="cd17752">
    <property type="entry name" value="BRCT_RFC1"/>
    <property type="match status" value="1"/>
</dbReference>
<dbReference type="SUPFAM" id="SSF52113">
    <property type="entry name" value="BRCT domain"/>
    <property type="match status" value="1"/>
</dbReference>
<evidence type="ECO:0000256" key="4">
    <source>
        <dbReference type="PIRNR" id="PIRNR036578"/>
    </source>
</evidence>
<evidence type="ECO:0000256" key="1">
    <source>
        <dbReference type="ARBA" id="ARBA00006116"/>
    </source>
</evidence>
<feature type="compositionally biased region" description="Basic residues" evidence="5">
    <location>
        <begin position="367"/>
        <end position="377"/>
    </location>
</feature>
<evidence type="ECO:0000256" key="3">
    <source>
        <dbReference type="ARBA" id="ARBA00022705"/>
    </source>
</evidence>
<keyword evidence="4" id="KW-0547">Nucleotide-binding</keyword>
<protein>
    <recommendedName>
        <fullName evidence="2 4">Replication factor C subunit 1</fullName>
    </recommendedName>
</protein>
<dbReference type="PANTHER" id="PTHR23389">
    <property type="entry name" value="CHROMOSOME TRANSMISSION FIDELITY FACTOR 18"/>
    <property type="match status" value="1"/>
</dbReference>
<dbReference type="PIRSF" id="PIRSF036578">
    <property type="entry name" value="RFC1"/>
    <property type="match status" value="1"/>
</dbReference>
<dbReference type="InterPro" id="IPR012178">
    <property type="entry name" value="RFC1"/>
</dbReference>
<feature type="domain" description="BRCT" evidence="6">
    <location>
        <begin position="277"/>
        <end position="357"/>
    </location>
</feature>
<feature type="compositionally biased region" description="Acidic residues" evidence="5">
    <location>
        <begin position="1009"/>
        <end position="1026"/>
    </location>
</feature>
<accession>A0ABP1N653</accession>
<evidence type="ECO:0000313" key="7">
    <source>
        <dbReference type="EMBL" id="CAL7935103.1"/>
    </source>
</evidence>
<proteinExistence type="inferred from homology"/>
<feature type="compositionally biased region" description="Basic and acidic residues" evidence="5">
    <location>
        <begin position="1041"/>
        <end position="1055"/>
    </location>
</feature>
<name>A0ABP1N653_XYLVO</name>
<dbReference type="InterPro" id="IPR013725">
    <property type="entry name" value="DNA_replication_fac_RFC1_C"/>
</dbReference>
<reference evidence="7 8" key="1">
    <citation type="submission" date="2024-08" db="EMBL/GenBank/DDBJ databases">
        <authorList>
            <person name="Will J Nash"/>
            <person name="Angela Man"/>
            <person name="Seanna McTaggart"/>
            <person name="Kendall Baker"/>
            <person name="Tom Barker"/>
            <person name="Leah Catchpole"/>
            <person name="Alex Durrant"/>
            <person name="Karim Gharbi"/>
            <person name="Naomi Irish"/>
            <person name="Gemy Kaithakottil"/>
            <person name="Debby Ku"/>
            <person name="Aaliyah Providence"/>
            <person name="Felix Shaw"/>
            <person name="David Swarbreck"/>
            <person name="Chris Watkins"/>
            <person name="Ann M. McCartney"/>
            <person name="Giulio Formenti"/>
            <person name="Alice Mouton"/>
            <person name="Noel Vella"/>
            <person name="Bjorn M von Reumont"/>
            <person name="Adriana Vella"/>
            <person name="Wilfried Haerty"/>
        </authorList>
    </citation>
    <scope>NUCLEOTIDE SEQUENCE [LARGE SCALE GENOMIC DNA]</scope>
</reference>
<keyword evidence="3 4" id="KW-0235">DNA replication</keyword>
<dbReference type="Proteomes" id="UP001642520">
    <property type="component" value="Unassembled WGS sequence"/>
</dbReference>
<dbReference type="SMART" id="SM00292">
    <property type="entry name" value="BRCT"/>
    <property type="match status" value="1"/>
</dbReference>
<feature type="compositionally biased region" description="Basic and acidic residues" evidence="5">
    <location>
        <begin position="220"/>
        <end position="239"/>
    </location>
</feature>
<feature type="compositionally biased region" description="Basic residues" evidence="5">
    <location>
        <begin position="1056"/>
        <end position="1065"/>
    </location>
</feature>
<feature type="region of interest" description="Disordered" evidence="5">
    <location>
        <begin position="142"/>
        <end position="239"/>
    </location>
</feature>
<feature type="compositionally biased region" description="Polar residues" evidence="5">
    <location>
        <begin position="8"/>
        <end position="26"/>
    </location>
</feature>
<feature type="compositionally biased region" description="Basic and acidic residues" evidence="5">
    <location>
        <begin position="424"/>
        <end position="447"/>
    </location>
</feature>
<dbReference type="InterPro" id="IPR003593">
    <property type="entry name" value="AAA+_ATPase"/>
</dbReference>
<comment type="caution">
    <text evidence="7">The sequence shown here is derived from an EMBL/GenBank/DDBJ whole genome shotgun (WGS) entry which is preliminary data.</text>
</comment>
<feature type="region of interest" description="Disordered" evidence="5">
    <location>
        <begin position="358"/>
        <end position="463"/>
    </location>
</feature>
<keyword evidence="4" id="KW-0539">Nucleus</keyword>